<dbReference type="Proteomes" id="UP000255355">
    <property type="component" value="Unassembled WGS sequence"/>
</dbReference>
<feature type="transmembrane region" description="Helical" evidence="2">
    <location>
        <begin position="110"/>
        <end position="129"/>
    </location>
</feature>
<dbReference type="RefSeq" id="WP_068027360.1">
    <property type="nucleotide sequence ID" value="NZ_QQAZ01000020.1"/>
</dbReference>
<keyword evidence="2" id="KW-0472">Membrane</keyword>
<name>A0A370GIW8_9NOCA</name>
<organism evidence="3 4">
    <name type="scientific">Nocardia mexicana</name>
    <dbReference type="NCBI Taxonomy" id="279262"/>
    <lineage>
        <taxon>Bacteria</taxon>
        <taxon>Bacillati</taxon>
        <taxon>Actinomycetota</taxon>
        <taxon>Actinomycetes</taxon>
        <taxon>Mycobacteriales</taxon>
        <taxon>Nocardiaceae</taxon>
        <taxon>Nocardia</taxon>
    </lineage>
</organism>
<comment type="caution">
    <text evidence="3">The sequence shown here is derived from an EMBL/GenBank/DDBJ whole genome shotgun (WGS) entry which is preliminary data.</text>
</comment>
<feature type="region of interest" description="Disordered" evidence="1">
    <location>
        <begin position="342"/>
        <end position="438"/>
    </location>
</feature>
<feature type="transmembrane region" description="Helical" evidence="2">
    <location>
        <begin position="200"/>
        <end position="221"/>
    </location>
</feature>
<dbReference type="OrthoDB" id="3694109at2"/>
<keyword evidence="2" id="KW-0812">Transmembrane</keyword>
<feature type="compositionally biased region" description="Polar residues" evidence="1">
    <location>
        <begin position="458"/>
        <end position="473"/>
    </location>
</feature>
<feature type="transmembrane region" description="Helical" evidence="2">
    <location>
        <begin position="292"/>
        <end position="311"/>
    </location>
</feature>
<feature type="transmembrane region" description="Helical" evidence="2">
    <location>
        <begin position="257"/>
        <end position="280"/>
    </location>
</feature>
<sequence length="491" mass="48061">MTTFAPILGLAQAGPGTGEVRTQIPDAVCDLPGAAGTVCQYRQFGELGGYAVDKAANSAIDDLVKTLSDGLASAIRMAISWWVKLPSPELASGAEPGPVLASIRDYTSGLQILLMIAGILFAAARLALAKRGGLAGEAQESFLIFARAVFASMLFAVVITTGTKAGDEFSEWVVFDATRGDLSSALSRLVNYELQHDNGLGTGLLLVIALVGIISLLIQLVMLVIRQAVLVLVVAAIPMAAAAAGTGPGSQAFKKMLAWSLAFVLWKPVGALVYAIAFTAAGTDGEQQDPQLVLLGMILLVSVTIVLPALMRLIAPAVATLGGGGGAAGTFAGGALGLAMGSTGGRGSERPNARKVSEGESAPNGAAPPPPSPSGASGGGGRPMPGGSGGSSPGGGGSAPSGGGSRGSAAGPAGSGAGRQAGTGKFAGGAAASGGAAAAGGAGALLGAAVGGARAAKNTVQQATSSSGSQVRDTSAAGWDPDTPGPLEVRR</sequence>
<evidence type="ECO:0000313" key="4">
    <source>
        <dbReference type="Proteomes" id="UP000255355"/>
    </source>
</evidence>
<evidence type="ECO:0000313" key="3">
    <source>
        <dbReference type="EMBL" id="RDI43587.1"/>
    </source>
</evidence>
<gene>
    <name evidence="3" type="ORF">DFR68_12054</name>
</gene>
<keyword evidence="2" id="KW-1133">Transmembrane helix</keyword>
<evidence type="ECO:0000256" key="2">
    <source>
        <dbReference type="SAM" id="Phobius"/>
    </source>
</evidence>
<keyword evidence="4" id="KW-1185">Reference proteome</keyword>
<evidence type="ECO:0008006" key="5">
    <source>
        <dbReference type="Google" id="ProtNLM"/>
    </source>
</evidence>
<feature type="compositionally biased region" description="Basic and acidic residues" evidence="1">
    <location>
        <begin position="347"/>
        <end position="358"/>
    </location>
</feature>
<feature type="transmembrane region" description="Helical" evidence="2">
    <location>
        <begin position="228"/>
        <end position="245"/>
    </location>
</feature>
<proteinExistence type="predicted"/>
<feature type="transmembrane region" description="Helical" evidence="2">
    <location>
        <begin position="141"/>
        <end position="162"/>
    </location>
</feature>
<reference evidence="3 4" key="1">
    <citation type="submission" date="2018-07" db="EMBL/GenBank/DDBJ databases">
        <title>Genomic Encyclopedia of Type Strains, Phase IV (KMG-IV): sequencing the most valuable type-strain genomes for metagenomic binning, comparative biology and taxonomic classification.</title>
        <authorList>
            <person name="Goeker M."/>
        </authorList>
    </citation>
    <scope>NUCLEOTIDE SEQUENCE [LARGE SCALE GENOMIC DNA]</scope>
    <source>
        <strain evidence="3 4">DSM 44952</strain>
    </source>
</reference>
<dbReference type="EMBL" id="QQAZ01000020">
    <property type="protein sequence ID" value="RDI43587.1"/>
    <property type="molecule type" value="Genomic_DNA"/>
</dbReference>
<accession>A0A370GIW8</accession>
<feature type="compositionally biased region" description="Gly residues" evidence="1">
    <location>
        <begin position="413"/>
        <end position="427"/>
    </location>
</feature>
<feature type="compositionally biased region" description="Gly residues" evidence="1">
    <location>
        <begin position="376"/>
        <end position="406"/>
    </location>
</feature>
<feature type="transmembrane region" description="Helical" evidence="2">
    <location>
        <begin position="317"/>
        <end position="340"/>
    </location>
</feature>
<feature type="region of interest" description="Disordered" evidence="1">
    <location>
        <begin position="451"/>
        <end position="491"/>
    </location>
</feature>
<protein>
    <recommendedName>
        <fullName evidence="5">TrbL/VirB6 plasmid conjugal transfer protein</fullName>
    </recommendedName>
</protein>
<evidence type="ECO:0000256" key="1">
    <source>
        <dbReference type="SAM" id="MobiDB-lite"/>
    </source>
</evidence>
<dbReference type="AlphaFoldDB" id="A0A370GIW8"/>
<dbReference type="STRING" id="1210089.GCA_001613165_06079"/>